<organism evidence="2 3">
    <name type="scientific">Azospirillum oryzae</name>
    <dbReference type="NCBI Taxonomy" id="286727"/>
    <lineage>
        <taxon>Bacteria</taxon>
        <taxon>Pseudomonadati</taxon>
        <taxon>Pseudomonadota</taxon>
        <taxon>Alphaproteobacteria</taxon>
        <taxon>Rhodospirillales</taxon>
        <taxon>Azospirillaceae</taxon>
        <taxon>Azospirillum</taxon>
    </lineage>
</organism>
<name>A0A6N1AEC4_9PROT</name>
<gene>
    <name evidence="2" type="ORF">HUE56_02735</name>
</gene>
<evidence type="ECO:0000313" key="2">
    <source>
        <dbReference type="EMBL" id="QKS49428.1"/>
    </source>
</evidence>
<keyword evidence="2" id="KW-0614">Plasmid</keyword>
<accession>A0A6N1AEC4</accession>
<geneLocation type="plasmid" evidence="2 3">
    <name>unnamed2</name>
</geneLocation>
<evidence type="ECO:0000256" key="1">
    <source>
        <dbReference type="SAM" id="SignalP"/>
    </source>
</evidence>
<dbReference type="EMBL" id="CP054616">
    <property type="protein sequence ID" value="QKS49428.1"/>
    <property type="molecule type" value="Genomic_DNA"/>
</dbReference>
<feature type="signal peptide" evidence="1">
    <location>
        <begin position="1"/>
        <end position="27"/>
    </location>
</feature>
<reference evidence="2 3" key="1">
    <citation type="submission" date="2020-06" db="EMBL/GenBank/DDBJ databases">
        <title>Complete genome of Azosprillum oryzae KACC14407.</title>
        <authorList>
            <person name="Kim M."/>
            <person name="Park Y.-J."/>
            <person name="Shin J.-H."/>
        </authorList>
    </citation>
    <scope>NUCLEOTIDE SEQUENCE [LARGE SCALE GENOMIC DNA]</scope>
    <source>
        <strain evidence="2 3">KACC 14407</strain>
        <plasmid evidence="2 3">unnamed2</plasmid>
    </source>
</reference>
<dbReference type="RefSeq" id="WP_149201013.1">
    <property type="nucleotide sequence ID" value="NZ_BSOV01000030.1"/>
</dbReference>
<dbReference type="Proteomes" id="UP000509702">
    <property type="component" value="Plasmid unnamed2"/>
</dbReference>
<dbReference type="OrthoDB" id="7069182at2"/>
<keyword evidence="3" id="KW-1185">Reference proteome</keyword>
<dbReference type="KEGG" id="aoz:HUE56_02735"/>
<evidence type="ECO:0008006" key="4">
    <source>
        <dbReference type="Google" id="ProtNLM"/>
    </source>
</evidence>
<proteinExistence type="predicted"/>
<evidence type="ECO:0000313" key="3">
    <source>
        <dbReference type="Proteomes" id="UP000509702"/>
    </source>
</evidence>
<dbReference type="AlphaFoldDB" id="A0A6N1AEC4"/>
<keyword evidence="1" id="KW-0732">Signal</keyword>
<sequence>MIRRPCLVAVLTAFVVISGASPSPAQTAPTASAGQPSDFFRAQWPALRNALLSGNNEQLAALTRVPLEVRGVDDSIPIRKITEDKLALVIDQVLSQDSGTSLRERVTNRTLVERLSDIDRTTRAVSMTDKVSRVGPFQFQKMGPGWKLVRVYLEED</sequence>
<feature type="chain" id="PRO_5028800669" description="DUF2939 domain-containing protein" evidence="1">
    <location>
        <begin position="28"/>
        <end position="156"/>
    </location>
</feature>
<protein>
    <recommendedName>
        <fullName evidence="4">DUF2939 domain-containing protein</fullName>
    </recommendedName>
</protein>